<dbReference type="EMBL" id="BAABGT010000025">
    <property type="protein sequence ID" value="GAA4542245.1"/>
    <property type="molecule type" value="Genomic_DNA"/>
</dbReference>
<feature type="transmembrane region" description="Helical" evidence="1">
    <location>
        <begin position="186"/>
        <end position="208"/>
    </location>
</feature>
<name>A0ABP8RLU6_9PSEU</name>
<keyword evidence="3" id="KW-0645">Protease</keyword>
<dbReference type="PANTHER" id="PTHR35797">
    <property type="entry name" value="PROTEASE-RELATED"/>
    <property type="match status" value="1"/>
</dbReference>
<dbReference type="Pfam" id="PF02517">
    <property type="entry name" value="Rce1-like"/>
    <property type="match status" value="1"/>
</dbReference>
<feature type="transmembrane region" description="Helical" evidence="1">
    <location>
        <begin position="52"/>
        <end position="72"/>
    </location>
</feature>
<evidence type="ECO:0000259" key="2">
    <source>
        <dbReference type="Pfam" id="PF02517"/>
    </source>
</evidence>
<dbReference type="RefSeq" id="WP_345414532.1">
    <property type="nucleotide sequence ID" value="NZ_BAABGT010000025.1"/>
</dbReference>
<feature type="transmembrane region" description="Helical" evidence="1">
    <location>
        <begin position="141"/>
        <end position="165"/>
    </location>
</feature>
<feature type="transmembrane region" description="Helical" evidence="1">
    <location>
        <begin position="214"/>
        <end position="234"/>
    </location>
</feature>
<dbReference type="InterPro" id="IPR042150">
    <property type="entry name" value="MmRce1-like"/>
</dbReference>
<keyword evidence="3" id="KW-0378">Hydrolase</keyword>
<feature type="domain" description="CAAX prenyl protease 2/Lysostaphin resistance protein A-like" evidence="2">
    <location>
        <begin position="152"/>
        <end position="253"/>
    </location>
</feature>
<keyword evidence="1" id="KW-0812">Transmembrane</keyword>
<proteinExistence type="predicted"/>
<accession>A0ABP8RLU6</accession>
<comment type="caution">
    <text evidence="3">The sequence shown here is derived from an EMBL/GenBank/DDBJ whole genome shotgun (WGS) entry which is preliminary data.</text>
</comment>
<evidence type="ECO:0000256" key="1">
    <source>
        <dbReference type="SAM" id="Phobius"/>
    </source>
</evidence>
<protein>
    <submittedName>
        <fullName evidence="3">CPBP family intramembrane metalloprotease</fullName>
    </submittedName>
</protein>
<feature type="transmembrane region" description="Helical" evidence="1">
    <location>
        <begin position="241"/>
        <end position="263"/>
    </location>
</feature>
<dbReference type="Proteomes" id="UP001501598">
    <property type="component" value="Unassembled WGS sequence"/>
</dbReference>
<keyword evidence="1" id="KW-1133">Transmembrane helix</keyword>
<keyword evidence="3" id="KW-0482">Metalloprotease</keyword>
<dbReference type="InterPro" id="IPR003675">
    <property type="entry name" value="Rce1/LyrA-like_dom"/>
</dbReference>
<organism evidence="3 4">
    <name type="scientific">Pseudonocardia xishanensis</name>
    <dbReference type="NCBI Taxonomy" id="630995"/>
    <lineage>
        <taxon>Bacteria</taxon>
        <taxon>Bacillati</taxon>
        <taxon>Actinomycetota</taxon>
        <taxon>Actinomycetes</taxon>
        <taxon>Pseudonocardiales</taxon>
        <taxon>Pseudonocardiaceae</taxon>
        <taxon>Pseudonocardia</taxon>
    </lineage>
</organism>
<keyword evidence="4" id="KW-1185">Reference proteome</keyword>
<evidence type="ECO:0000313" key="4">
    <source>
        <dbReference type="Proteomes" id="UP001501598"/>
    </source>
</evidence>
<reference evidence="4" key="1">
    <citation type="journal article" date="2019" name="Int. J. Syst. Evol. Microbiol.">
        <title>The Global Catalogue of Microorganisms (GCM) 10K type strain sequencing project: providing services to taxonomists for standard genome sequencing and annotation.</title>
        <authorList>
            <consortium name="The Broad Institute Genomics Platform"/>
            <consortium name="The Broad Institute Genome Sequencing Center for Infectious Disease"/>
            <person name="Wu L."/>
            <person name="Ma J."/>
        </authorList>
    </citation>
    <scope>NUCLEOTIDE SEQUENCE [LARGE SCALE GENOMIC DNA]</scope>
    <source>
        <strain evidence="4">JCM 17906</strain>
    </source>
</reference>
<feature type="transmembrane region" description="Helical" evidence="1">
    <location>
        <begin position="20"/>
        <end position="40"/>
    </location>
</feature>
<dbReference type="GO" id="GO:0008237">
    <property type="term" value="F:metallopeptidase activity"/>
    <property type="evidence" value="ECO:0007669"/>
    <property type="project" value="UniProtKB-KW"/>
</dbReference>
<feature type="transmembrane region" description="Helical" evidence="1">
    <location>
        <begin position="275"/>
        <end position="295"/>
    </location>
</feature>
<evidence type="ECO:0000313" key="3">
    <source>
        <dbReference type="EMBL" id="GAA4542245.1"/>
    </source>
</evidence>
<dbReference type="PANTHER" id="PTHR35797:SF1">
    <property type="entry name" value="PROTEASE"/>
    <property type="match status" value="1"/>
</dbReference>
<sequence>MTASAETRTVAAGRVDLRAVAVFLTVTFGASWLIASPLWFSGRGLATPGATLLLGAMMVSPSLGVLAVRLTVQRGRRLTEGTGLGGTGFRRWWRWGLLGWLAPLPLALLALGLATAVGVYHPDLAHLSGLTAALGPLPVSPWVLVAAQLAQVLVVGWVDVIPALGEEWGWRGWLLPELLPWGEWPAMVVIGVVWGLWHAPVLLLGYNYPLEGPAVRLLLMVAFCVVLSVLFGWLRLRSESVWPAAIAHGFLNAAAGSALLFSTAGQPVDNATTGLLGWTGWLVLAAAFLGVTAVVRHAR</sequence>
<gene>
    <name evidence="3" type="ORF">GCM10023175_17330</name>
</gene>
<feature type="transmembrane region" description="Helical" evidence="1">
    <location>
        <begin position="92"/>
        <end position="121"/>
    </location>
</feature>
<keyword evidence="1" id="KW-0472">Membrane</keyword>